<keyword evidence="6" id="KW-1185">Reference proteome</keyword>
<accession>A0A1P8KFN8</accession>
<dbReference type="AlphaFoldDB" id="A0A1P8KFN8"/>
<dbReference type="STRING" id="1484693.RS694_10670"/>
<proteinExistence type="inferred from homology"/>
<comment type="similarity">
    <text evidence="3">Belongs to the flavoredoxin family.</text>
</comment>
<evidence type="ECO:0000256" key="1">
    <source>
        <dbReference type="ARBA" id="ARBA00001917"/>
    </source>
</evidence>
<dbReference type="Proteomes" id="UP000186110">
    <property type="component" value="Chromosome"/>
</dbReference>
<keyword evidence="2" id="KW-0285">Flavoprotein</keyword>
<evidence type="ECO:0000256" key="2">
    <source>
        <dbReference type="ARBA" id="ARBA00022630"/>
    </source>
</evidence>
<evidence type="ECO:0000259" key="4">
    <source>
        <dbReference type="SMART" id="SM00903"/>
    </source>
</evidence>
<reference evidence="5 6" key="1">
    <citation type="submission" date="2017-01" db="EMBL/GenBank/DDBJ databases">
        <authorList>
            <person name="Mah S.A."/>
            <person name="Swanson W.J."/>
            <person name="Moy G.W."/>
            <person name="Vacquier V.D."/>
        </authorList>
    </citation>
    <scope>NUCLEOTIDE SEQUENCE [LARGE SCALE GENOMIC DNA]</scope>
    <source>
        <strain evidence="5 6">DSM 22694</strain>
    </source>
</reference>
<dbReference type="EMBL" id="CP019239">
    <property type="protein sequence ID" value="APW44809.1"/>
    <property type="molecule type" value="Genomic_DNA"/>
</dbReference>
<dbReference type="KEGG" id="rsb:RS694_10670"/>
<evidence type="ECO:0000256" key="3">
    <source>
        <dbReference type="ARBA" id="ARBA00038054"/>
    </source>
</evidence>
<dbReference type="SMART" id="SM00903">
    <property type="entry name" value="Flavin_Reduct"/>
    <property type="match status" value="1"/>
</dbReference>
<dbReference type="PANTHER" id="PTHR43567">
    <property type="entry name" value="FLAVOREDOXIN-RELATED-RELATED"/>
    <property type="match status" value="1"/>
</dbReference>
<gene>
    <name evidence="5" type="ORF">RS694_10670</name>
</gene>
<feature type="domain" description="Flavin reductase like" evidence="4">
    <location>
        <begin position="19"/>
        <end position="166"/>
    </location>
</feature>
<dbReference type="GO" id="GO:0016646">
    <property type="term" value="F:oxidoreductase activity, acting on the CH-NH group of donors, NAD or NADP as acceptor"/>
    <property type="evidence" value="ECO:0007669"/>
    <property type="project" value="UniProtKB-ARBA"/>
</dbReference>
<evidence type="ECO:0000313" key="6">
    <source>
        <dbReference type="Proteomes" id="UP000186110"/>
    </source>
</evidence>
<comment type="cofactor">
    <cofactor evidence="1">
        <name>FMN</name>
        <dbReference type="ChEBI" id="CHEBI:58210"/>
    </cofactor>
</comment>
<dbReference type="SUPFAM" id="SSF50475">
    <property type="entry name" value="FMN-binding split barrel"/>
    <property type="match status" value="1"/>
</dbReference>
<dbReference type="GO" id="GO:0010181">
    <property type="term" value="F:FMN binding"/>
    <property type="evidence" value="ECO:0007669"/>
    <property type="project" value="InterPro"/>
</dbReference>
<dbReference type="InterPro" id="IPR012349">
    <property type="entry name" value="Split_barrel_FMN-bd"/>
</dbReference>
<protein>
    <submittedName>
        <fullName evidence="5">Flavin reductase</fullName>
    </submittedName>
</protein>
<name>A0A1P8KFN8_9BURK</name>
<dbReference type="PANTHER" id="PTHR43567:SF1">
    <property type="entry name" value="FLAVOREDOXIN"/>
    <property type="match status" value="1"/>
</dbReference>
<sequence>MITSSPAFVVPVPLDKSYRLLNHGPTVLVSSAHQGRTNVMAAAWSCPLDFNPPKVTVVIDKATYTRELVEASGMFVLNLPTRAIAAQTLALGTESAKEVSNKLDKHQVKTFQASECEAPLVEGCAGWLVCKVVPEPHNQATYDLFIGEVIAAYADERVFSAGHWHFDGQPDALRTLHYVAGGQFYVTGESLQVAA</sequence>
<evidence type="ECO:0000313" key="5">
    <source>
        <dbReference type="EMBL" id="APW44809.1"/>
    </source>
</evidence>
<dbReference type="eggNOG" id="COG1853">
    <property type="taxonomic scope" value="Bacteria"/>
</dbReference>
<dbReference type="RefSeq" id="WP_029709031.1">
    <property type="nucleotide sequence ID" value="NZ_CP019239.1"/>
</dbReference>
<organism evidence="5 6">
    <name type="scientific">Rhodoferax saidenbachensis</name>
    <dbReference type="NCBI Taxonomy" id="1484693"/>
    <lineage>
        <taxon>Bacteria</taxon>
        <taxon>Pseudomonadati</taxon>
        <taxon>Pseudomonadota</taxon>
        <taxon>Betaproteobacteria</taxon>
        <taxon>Burkholderiales</taxon>
        <taxon>Comamonadaceae</taxon>
        <taxon>Rhodoferax</taxon>
    </lineage>
</organism>
<dbReference type="Pfam" id="PF01613">
    <property type="entry name" value="Flavin_Reduct"/>
    <property type="match status" value="1"/>
</dbReference>
<dbReference type="InterPro" id="IPR002563">
    <property type="entry name" value="Flavin_Rdtase-like_dom"/>
</dbReference>
<dbReference type="Gene3D" id="2.30.110.10">
    <property type="entry name" value="Electron Transport, Fmn-binding Protein, Chain A"/>
    <property type="match status" value="1"/>
</dbReference>
<dbReference type="InterPro" id="IPR052174">
    <property type="entry name" value="Flavoredoxin"/>
</dbReference>